<name>K9X0N4_9NOST</name>
<dbReference type="AlphaFoldDB" id="K9X0N4"/>
<dbReference type="Proteomes" id="UP000010475">
    <property type="component" value="Chromosome"/>
</dbReference>
<sequence>MKLFSTSPRWEDQDKTNRQEQISCKNIVLLFITTDQQQ</sequence>
<evidence type="ECO:0000313" key="1">
    <source>
        <dbReference type="EMBL" id="AFZ26038.1"/>
    </source>
</evidence>
<dbReference type="STRING" id="56107.Cylst_3926"/>
<organism evidence="1 2">
    <name type="scientific">Cylindrospermum stagnale PCC 7417</name>
    <dbReference type="NCBI Taxonomy" id="56107"/>
    <lineage>
        <taxon>Bacteria</taxon>
        <taxon>Bacillati</taxon>
        <taxon>Cyanobacteriota</taxon>
        <taxon>Cyanophyceae</taxon>
        <taxon>Nostocales</taxon>
        <taxon>Nostocaceae</taxon>
        <taxon>Cylindrospermum</taxon>
    </lineage>
</organism>
<reference evidence="1 2" key="1">
    <citation type="submission" date="2012-06" db="EMBL/GenBank/DDBJ databases">
        <title>Finished chromosome of genome of Cylindrospermum stagnale PCC 7417.</title>
        <authorList>
            <consortium name="US DOE Joint Genome Institute"/>
            <person name="Gugger M."/>
            <person name="Coursin T."/>
            <person name="Rippka R."/>
            <person name="Tandeau De Marsac N."/>
            <person name="Huntemann M."/>
            <person name="Wei C.-L."/>
            <person name="Han J."/>
            <person name="Detter J.C."/>
            <person name="Han C."/>
            <person name="Tapia R."/>
            <person name="Chen A."/>
            <person name="Kyrpides N."/>
            <person name="Mavromatis K."/>
            <person name="Markowitz V."/>
            <person name="Szeto E."/>
            <person name="Ivanova N."/>
            <person name="Pagani I."/>
            <person name="Pati A."/>
            <person name="Goodwin L."/>
            <person name="Nordberg H.P."/>
            <person name="Cantor M.N."/>
            <person name="Hua S.X."/>
            <person name="Woyke T."/>
            <person name="Kerfeld C.A."/>
        </authorList>
    </citation>
    <scope>NUCLEOTIDE SEQUENCE [LARGE SCALE GENOMIC DNA]</scope>
    <source>
        <strain evidence="1 2">PCC 7417</strain>
    </source>
</reference>
<protein>
    <submittedName>
        <fullName evidence="1">Uncharacterized protein</fullName>
    </submittedName>
</protein>
<proteinExistence type="predicted"/>
<gene>
    <name evidence="1" type="ORF">Cylst_3926</name>
</gene>
<dbReference type="EMBL" id="CP003642">
    <property type="protein sequence ID" value="AFZ26038.1"/>
    <property type="molecule type" value="Genomic_DNA"/>
</dbReference>
<evidence type="ECO:0000313" key="2">
    <source>
        <dbReference type="Proteomes" id="UP000010475"/>
    </source>
</evidence>
<accession>K9X0N4</accession>
<dbReference type="KEGG" id="csg:Cylst_3926"/>
<keyword evidence="2" id="KW-1185">Reference proteome</keyword>
<dbReference type="HOGENOM" id="CLU_3327091_0_0_3"/>